<name>A0A4S4CYT0_CAMSN</name>
<dbReference type="InterPro" id="IPR035669">
    <property type="entry name" value="SGNH_plant_lipase-like"/>
</dbReference>
<feature type="signal peptide" evidence="5">
    <location>
        <begin position="1"/>
        <end position="22"/>
    </location>
</feature>
<dbReference type="InterPro" id="IPR036514">
    <property type="entry name" value="SGNH_hydro_sf"/>
</dbReference>
<organism evidence="6 7">
    <name type="scientific">Camellia sinensis var. sinensis</name>
    <name type="common">China tea</name>
    <dbReference type="NCBI Taxonomy" id="542762"/>
    <lineage>
        <taxon>Eukaryota</taxon>
        <taxon>Viridiplantae</taxon>
        <taxon>Streptophyta</taxon>
        <taxon>Embryophyta</taxon>
        <taxon>Tracheophyta</taxon>
        <taxon>Spermatophyta</taxon>
        <taxon>Magnoliopsida</taxon>
        <taxon>eudicotyledons</taxon>
        <taxon>Gunneridae</taxon>
        <taxon>Pentapetalae</taxon>
        <taxon>asterids</taxon>
        <taxon>Ericales</taxon>
        <taxon>Theaceae</taxon>
        <taxon>Camellia</taxon>
    </lineage>
</organism>
<feature type="chain" id="PRO_5020826919" evidence="5">
    <location>
        <begin position="23"/>
        <end position="420"/>
    </location>
</feature>
<dbReference type="SUPFAM" id="SSF52266">
    <property type="entry name" value="SGNH hydrolase"/>
    <property type="match status" value="1"/>
</dbReference>
<evidence type="ECO:0000256" key="3">
    <source>
        <dbReference type="ARBA" id="ARBA00022801"/>
    </source>
</evidence>
<evidence type="ECO:0000256" key="1">
    <source>
        <dbReference type="ARBA" id="ARBA00008668"/>
    </source>
</evidence>
<evidence type="ECO:0000256" key="5">
    <source>
        <dbReference type="SAM" id="SignalP"/>
    </source>
</evidence>
<dbReference type="PANTHER" id="PTHR22835:SF517">
    <property type="entry name" value="GDSL-LIKE LIPASE_ACYLHYDROLASE FAMILY PROTEIN, EXPRESSED"/>
    <property type="match status" value="1"/>
</dbReference>
<evidence type="ECO:0000313" key="6">
    <source>
        <dbReference type="EMBL" id="THF94868.1"/>
    </source>
</evidence>
<accession>A0A4S4CYT0</accession>
<evidence type="ECO:0000256" key="2">
    <source>
        <dbReference type="ARBA" id="ARBA00022729"/>
    </source>
</evidence>
<proteinExistence type="inferred from homology"/>
<protein>
    <submittedName>
        <fullName evidence="6">Uncharacterized protein</fullName>
    </submittedName>
</protein>
<evidence type="ECO:0000313" key="7">
    <source>
        <dbReference type="Proteomes" id="UP000306102"/>
    </source>
</evidence>
<keyword evidence="3" id="KW-0378">Hydrolase</keyword>
<sequence>MAITGLLLSLFAIVLALHSCYGHPLKVCKFDQIYQVGDSISDTGNLIRESPIGAATPFARLPYGETFFKNATGRCSNGLLMIDFLAMAAGLPFLNPYKNIDADFRHGVNFAVAGSTALPIEVLANQNISSPLTSSSLTVQLDSMFTHFNSICYTEKDCMEKLKNSLFMVGEIGGSDYNYALFQGKNINEVKEIVPSVIQAIKNAVRTVIHYGAVRVVVSGNFPIGCLPIYLTGFQTEDHAAYDENLCLKELNSFSMYHNERLQHAIEDLKIEFPNAVIVYGDYYNAFQWLFKNAPYRGFDAMSTKKACCGIGGDYNFSVTQMCGAPNVTVCSNPNQHISWDGVHLTQEAYKIMTGWLIHDFLPKLQCSWRLIGVGVVKVEVDGRGNGEIKENGENEAMDMGGGFEVEIGWDSGAWGLGFW</sequence>
<keyword evidence="4" id="KW-0325">Glycoprotein</keyword>
<evidence type="ECO:0000256" key="4">
    <source>
        <dbReference type="ARBA" id="ARBA00023180"/>
    </source>
</evidence>
<dbReference type="STRING" id="542762.A0A4S4CYT0"/>
<comment type="caution">
    <text evidence="6">The sequence shown here is derived from an EMBL/GenBank/DDBJ whole genome shotgun (WGS) entry which is preliminary data.</text>
</comment>
<keyword evidence="7" id="KW-1185">Reference proteome</keyword>
<dbReference type="AlphaFoldDB" id="A0A4S4CYT0"/>
<dbReference type="InterPro" id="IPR001087">
    <property type="entry name" value="GDSL"/>
</dbReference>
<comment type="similarity">
    <text evidence="1">Belongs to the 'GDSL' lipolytic enzyme family.</text>
</comment>
<dbReference type="EMBL" id="SDRB02013444">
    <property type="protein sequence ID" value="THF94868.1"/>
    <property type="molecule type" value="Genomic_DNA"/>
</dbReference>
<gene>
    <name evidence="6" type="ORF">TEA_013376</name>
</gene>
<dbReference type="CDD" id="cd01837">
    <property type="entry name" value="SGNH_plant_lipase_like"/>
    <property type="match status" value="1"/>
</dbReference>
<dbReference type="PANTHER" id="PTHR22835">
    <property type="entry name" value="ZINC FINGER FYVE DOMAIN CONTAINING PROTEIN"/>
    <property type="match status" value="1"/>
</dbReference>
<dbReference type="Proteomes" id="UP000306102">
    <property type="component" value="Unassembled WGS sequence"/>
</dbReference>
<dbReference type="Pfam" id="PF00657">
    <property type="entry name" value="Lipase_GDSL"/>
    <property type="match status" value="1"/>
</dbReference>
<dbReference type="Gene3D" id="3.40.50.1110">
    <property type="entry name" value="SGNH hydrolase"/>
    <property type="match status" value="1"/>
</dbReference>
<dbReference type="GO" id="GO:0016788">
    <property type="term" value="F:hydrolase activity, acting on ester bonds"/>
    <property type="evidence" value="ECO:0007669"/>
    <property type="project" value="InterPro"/>
</dbReference>
<reference evidence="6 7" key="1">
    <citation type="journal article" date="2018" name="Proc. Natl. Acad. Sci. U.S.A.">
        <title>Draft genome sequence of Camellia sinensis var. sinensis provides insights into the evolution of the tea genome and tea quality.</title>
        <authorList>
            <person name="Wei C."/>
            <person name="Yang H."/>
            <person name="Wang S."/>
            <person name="Zhao J."/>
            <person name="Liu C."/>
            <person name="Gao L."/>
            <person name="Xia E."/>
            <person name="Lu Y."/>
            <person name="Tai Y."/>
            <person name="She G."/>
            <person name="Sun J."/>
            <person name="Cao H."/>
            <person name="Tong W."/>
            <person name="Gao Q."/>
            <person name="Li Y."/>
            <person name="Deng W."/>
            <person name="Jiang X."/>
            <person name="Wang W."/>
            <person name="Chen Q."/>
            <person name="Zhang S."/>
            <person name="Li H."/>
            <person name="Wu J."/>
            <person name="Wang P."/>
            <person name="Li P."/>
            <person name="Shi C."/>
            <person name="Zheng F."/>
            <person name="Jian J."/>
            <person name="Huang B."/>
            <person name="Shan D."/>
            <person name="Shi M."/>
            <person name="Fang C."/>
            <person name="Yue Y."/>
            <person name="Li F."/>
            <person name="Li D."/>
            <person name="Wei S."/>
            <person name="Han B."/>
            <person name="Jiang C."/>
            <person name="Yin Y."/>
            <person name="Xia T."/>
            <person name="Zhang Z."/>
            <person name="Bennetzen J.L."/>
            <person name="Zhao S."/>
            <person name="Wan X."/>
        </authorList>
    </citation>
    <scope>NUCLEOTIDE SEQUENCE [LARGE SCALE GENOMIC DNA]</scope>
    <source>
        <strain evidence="7">cv. Shuchazao</strain>
        <tissue evidence="6">Leaf</tissue>
    </source>
</reference>
<keyword evidence="2 5" id="KW-0732">Signal</keyword>